<reference evidence="10 11" key="1">
    <citation type="journal article" date="2018" name="BMC Genomics">
        <title>Genomic evidence for intraspecific hybridization in a clonal and extremely halotolerant yeast.</title>
        <authorList>
            <person name="Gostincar C."/>
            <person name="Stajich J.E."/>
            <person name="Zupancic J."/>
            <person name="Zalar P."/>
            <person name="Gunde-Cimerman N."/>
        </authorList>
    </citation>
    <scope>NUCLEOTIDE SEQUENCE [LARGE SCALE GENOMIC DNA]</scope>
    <source>
        <strain evidence="10 11">EXF-171</strain>
    </source>
</reference>
<accession>A0A3M7ENS2</accession>
<proteinExistence type="inferred from homology"/>
<sequence length="419" mass="46016">MREPQLLHVKVLPLTHNHLLPLPTPHHTTPSSLRSGNMPPKTPTPSAADQAASLHDLITATLTQLNTYTALLNPSNPQPDLPTTTTVVEPPNPLHLLRDTAKLIKAHVTKLSLLAINKPFTPSAVRKVLAELKATCIPALMSGYQICTQSSSQHEGGGGVGKWSEMMGREVQARTRRVVRELESLVRELGEINGGDGGRRNGSVRGGGGGDSLRSTGVVWESCDALIELETMGIGGLAVVKAGQYRDTIRDAIEELREWKEGEDLDSEGQDELLDEGDEGVDGDRFEDLFHAANSMPNDRPELRSLAEEADGKLKKVVLLYTAAIKRRFKTLKTLEGGEGRSEEEIRRLDQVIGVLDGIPHQVDELASCFYDLDEERVRKSLKACIDEAAQAASLMERNWEDQEDEFTSWSGKWKEAIS</sequence>
<dbReference type="Proteomes" id="UP000281468">
    <property type="component" value="Unassembled WGS sequence"/>
</dbReference>
<organism evidence="10 11">
    <name type="scientific">Hortaea werneckii</name>
    <name type="common">Black yeast</name>
    <name type="synonym">Cladosporium werneckii</name>
    <dbReference type="NCBI Taxonomy" id="91943"/>
    <lineage>
        <taxon>Eukaryota</taxon>
        <taxon>Fungi</taxon>
        <taxon>Dikarya</taxon>
        <taxon>Ascomycota</taxon>
        <taxon>Pezizomycotina</taxon>
        <taxon>Dothideomycetes</taxon>
        <taxon>Dothideomycetidae</taxon>
        <taxon>Mycosphaerellales</taxon>
        <taxon>Teratosphaeriaceae</taxon>
        <taxon>Hortaea</taxon>
    </lineage>
</organism>
<dbReference type="AlphaFoldDB" id="A0A3M7ENS2"/>
<dbReference type="Gene3D" id="1.20.1420.10">
    <property type="entry name" value="Talin, central domain"/>
    <property type="match status" value="1"/>
</dbReference>
<dbReference type="VEuPathDB" id="FungiDB:BTJ68_01685"/>
<dbReference type="InterPro" id="IPR049317">
    <property type="entry name" value="GCIP-like_N"/>
</dbReference>
<dbReference type="PANTHER" id="PTHR15492">
    <property type="entry name" value="CYCLIN D1-BINDING PROTEIN 1"/>
    <property type="match status" value="1"/>
</dbReference>
<dbReference type="Pfam" id="PF13324">
    <property type="entry name" value="GCIP_N"/>
    <property type="match status" value="1"/>
</dbReference>
<evidence type="ECO:0000259" key="9">
    <source>
        <dbReference type="Pfam" id="PF20936"/>
    </source>
</evidence>
<comment type="similarity">
    <text evidence="3">Belongs to the CCNDBP1 family.</text>
</comment>
<keyword evidence="6" id="KW-0131">Cell cycle</keyword>
<gene>
    <name evidence="10" type="ORF">D0862_13436</name>
</gene>
<feature type="compositionally biased region" description="Low complexity" evidence="7">
    <location>
        <begin position="18"/>
        <end position="30"/>
    </location>
</feature>
<evidence type="ECO:0000256" key="2">
    <source>
        <dbReference type="ARBA" id="ARBA00004496"/>
    </source>
</evidence>
<evidence type="ECO:0000256" key="3">
    <source>
        <dbReference type="ARBA" id="ARBA00008940"/>
    </source>
</evidence>
<evidence type="ECO:0000256" key="5">
    <source>
        <dbReference type="ARBA" id="ARBA00023242"/>
    </source>
</evidence>
<evidence type="ECO:0000256" key="7">
    <source>
        <dbReference type="SAM" id="MobiDB-lite"/>
    </source>
</evidence>
<feature type="region of interest" description="Disordered" evidence="7">
    <location>
        <begin position="18"/>
        <end position="50"/>
    </location>
</feature>
<keyword evidence="4" id="KW-0963">Cytoplasm</keyword>
<dbReference type="Gene3D" id="1.20.1410.10">
    <property type="entry name" value="I/LWEQ domain"/>
    <property type="match status" value="1"/>
</dbReference>
<comment type="subcellular location">
    <subcellularLocation>
        <location evidence="2">Cytoplasm</location>
    </subcellularLocation>
    <subcellularLocation>
        <location evidence="1">Nucleus</location>
    </subcellularLocation>
</comment>
<dbReference type="InterPro" id="IPR026907">
    <property type="entry name" value="GCIP-like"/>
</dbReference>
<dbReference type="InterPro" id="IPR049318">
    <property type="entry name" value="GCIP_C"/>
</dbReference>
<evidence type="ECO:0000256" key="6">
    <source>
        <dbReference type="ARBA" id="ARBA00023306"/>
    </source>
</evidence>
<dbReference type="GO" id="GO:0005737">
    <property type="term" value="C:cytoplasm"/>
    <property type="evidence" value="ECO:0007669"/>
    <property type="project" value="UniProtKB-SubCell"/>
</dbReference>
<feature type="domain" description="Cyclin-D1-binding protein 1-like N-terminal" evidence="8">
    <location>
        <begin position="97"/>
        <end position="261"/>
    </location>
</feature>
<evidence type="ECO:0000256" key="4">
    <source>
        <dbReference type="ARBA" id="ARBA00022490"/>
    </source>
</evidence>
<evidence type="ECO:0000313" key="10">
    <source>
        <dbReference type="EMBL" id="RMY78090.1"/>
    </source>
</evidence>
<dbReference type="PANTHER" id="PTHR15492:SF1">
    <property type="entry name" value="CYCLIN-D1-BINDING PROTEIN 1"/>
    <property type="match status" value="1"/>
</dbReference>
<dbReference type="Pfam" id="PF20936">
    <property type="entry name" value="GCIP_C"/>
    <property type="match status" value="1"/>
</dbReference>
<feature type="region of interest" description="Disordered" evidence="7">
    <location>
        <begin position="191"/>
        <end position="211"/>
    </location>
</feature>
<evidence type="ECO:0000256" key="1">
    <source>
        <dbReference type="ARBA" id="ARBA00004123"/>
    </source>
</evidence>
<evidence type="ECO:0000259" key="8">
    <source>
        <dbReference type="Pfam" id="PF13324"/>
    </source>
</evidence>
<protein>
    <submittedName>
        <fullName evidence="10">Uncharacterized protein</fullName>
    </submittedName>
</protein>
<dbReference type="GO" id="GO:0005634">
    <property type="term" value="C:nucleus"/>
    <property type="evidence" value="ECO:0007669"/>
    <property type="project" value="UniProtKB-SubCell"/>
</dbReference>
<keyword evidence="5" id="KW-0539">Nucleus</keyword>
<comment type="caution">
    <text evidence="10">The sequence shown here is derived from an EMBL/GenBank/DDBJ whole genome shotgun (WGS) entry which is preliminary data.</text>
</comment>
<feature type="domain" description="Cyclin-D1-binding protein 1-like C-terminal" evidence="9">
    <location>
        <begin position="282"/>
        <end position="385"/>
    </location>
</feature>
<dbReference type="EMBL" id="QWIQ01000740">
    <property type="protein sequence ID" value="RMY78090.1"/>
    <property type="molecule type" value="Genomic_DNA"/>
</dbReference>
<name>A0A3M7ENS2_HORWE</name>
<evidence type="ECO:0000313" key="11">
    <source>
        <dbReference type="Proteomes" id="UP000281468"/>
    </source>
</evidence>